<dbReference type="InterPro" id="IPR037682">
    <property type="entry name" value="TonB_C"/>
</dbReference>
<dbReference type="GO" id="GO:0098797">
    <property type="term" value="C:plasma membrane protein complex"/>
    <property type="evidence" value="ECO:0007669"/>
    <property type="project" value="TreeGrafter"/>
</dbReference>
<evidence type="ECO:0000256" key="5">
    <source>
        <dbReference type="ARBA" id="ARBA00022519"/>
    </source>
</evidence>
<keyword evidence="3" id="KW-0813">Transport</keyword>
<organism evidence="12 13">
    <name type="scientific">Pontibacter cellulosilyticus</name>
    <dbReference type="NCBI Taxonomy" id="1720253"/>
    <lineage>
        <taxon>Bacteria</taxon>
        <taxon>Pseudomonadati</taxon>
        <taxon>Bacteroidota</taxon>
        <taxon>Cytophagia</taxon>
        <taxon>Cytophagales</taxon>
        <taxon>Hymenobacteraceae</taxon>
        <taxon>Pontibacter</taxon>
    </lineage>
</organism>
<dbReference type="InterPro" id="IPR051045">
    <property type="entry name" value="TonB-dependent_transducer"/>
</dbReference>
<keyword evidence="4" id="KW-1003">Cell membrane</keyword>
<evidence type="ECO:0000256" key="3">
    <source>
        <dbReference type="ARBA" id="ARBA00022448"/>
    </source>
</evidence>
<feature type="signal peptide" evidence="10">
    <location>
        <begin position="1"/>
        <end position="26"/>
    </location>
</feature>
<keyword evidence="7" id="KW-0653">Protein transport</keyword>
<dbReference type="InterPro" id="IPR011652">
    <property type="entry name" value="MORN_2"/>
</dbReference>
<dbReference type="Pfam" id="PF03544">
    <property type="entry name" value="TonB_C"/>
    <property type="match status" value="1"/>
</dbReference>
<dbReference type="NCBIfam" id="TIGR01352">
    <property type="entry name" value="tonB_Cterm"/>
    <property type="match status" value="1"/>
</dbReference>
<dbReference type="EMBL" id="JACRVF010000004">
    <property type="protein sequence ID" value="MBC5994160.1"/>
    <property type="molecule type" value="Genomic_DNA"/>
</dbReference>
<keyword evidence="9" id="KW-0472">Membrane</keyword>
<reference evidence="12" key="1">
    <citation type="submission" date="2020-08" db="EMBL/GenBank/DDBJ databases">
        <title>Pontibacter sp. SD6 16S ribosomal RNA gene Genome sequencing and assembly.</title>
        <authorList>
            <person name="Kang M."/>
        </authorList>
    </citation>
    <scope>NUCLEOTIDE SEQUENCE</scope>
    <source>
        <strain evidence="12">SD6</strain>
    </source>
</reference>
<dbReference type="Gene3D" id="3.30.1150.10">
    <property type="match status" value="1"/>
</dbReference>
<evidence type="ECO:0000256" key="1">
    <source>
        <dbReference type="ARBA" id="ARBA00004383"/>
    </source>
</evidence>
<protein>
    <submittedName>
        <fullName evidence="12">TonB family protein</fullName>
    </submittedName>
</protein>
<evidence type="ECO:0000256" key="2">
    <source>
        <dbReference type="ARBA" id="ARBA00006555"/>
    </source>
</evidence>
<comment type="subcellular location">
    <subcellularLocation>
        <location evidence="1">Cell inner membrane</location>
        <topology evidence="1">Single-pass membrane protein</topology>
        <orientation evidence="1">Periplasmic side</orientation>
    </subcellularLocation>
</comment>
<evidence type="ECO:0000256" key="8">
    <source>
        <dbReference type="ARBA" id="ARBA00022989"/>
    </source>
</evidence>
<dbReference type="Pfam" id="PF07661">
    <property type="entry name" value="MORN_2"/>
    <property type="match status" value="3"/>
</dbReference>
<dbReference type="RefSeq" id="WP_187068177.1">
    <property type="nucleotide sequence ID" value="NZ_JACRVF010000004.1"/>
</dbReference>
<dbReference type="SUPFAM" id="SSF82185">
    <property type="entry name" value="Histone H3 K4-specific methyltransferase SET7/9 N-terminal domain"/>
    <property type="match status" value="1"/>
</dbReference>
<feature type="domain" description="TonB C-terminal" evidence="11">
    <location>
        <begin position="190"/>
        <end position="283"/>
    </location>
</feature>
<dbReference type="SUPFAM" id="SSF74653">
    <property type="entry name" value="TolA/TonB C-terminal domain"/>
    <property type="match status" value="1"/>
</dbReference>
<feature type="chain" id="PRO_5037540794" evidence="10">
    <location>
        <begin position="27"/>
        <end position="283"/>
    </location>
</feature>
<gene>
    <name evidence="12" type="ORF">H8S84_15030</name>
</gene>
<dbReference type="Proteomes" id="UP000603640">
    <property type="component" value="Unassembled WGS sequence"/>
</dbReference>
<keyword evidence="5" id="KW-0997">Cell inner membrane</keyword>
<dbReference type="Gene3D" id="2.20.110.10">
    <property type="entry name" value="Histone H3 K4-specific methyltransferase SET7/9 N-terminal domain"/>
    <property type="match status" value="1"/>
</dbReference>
<evidence type="ECO:0000256" key="6">
    <source>
        <dbReference type="ARBA" id="ARBA00022692"/>
    </source>
</evidence>
<keyword evidence="13" id="KW-1185">Reference proteome</keyword>
<dbReference type="AlphaFoldDB" id="A0A923NC15"/>
<dbReference type="PANTHER" id="PTHR33446:SF2">
    <property type="entry name" value="PROTEIN TONB"/>
    <property type="match status" value="1"/>
</dbReference>
<dbReference type="InterPro" id="IPR006260">
    <property type="entry name" value="TonB/TolA_C"/>
</dbReference>
<name>A0A923NC15_9BACT</name>
<evidence type="ECO:0000256" key="4">
    <source>
        <dbReference type="ARBA" id="ARBA00022475"/>
    </source>
</evidence>
<evidence type="ECO:0000313" key="13">
    <source>
        <dbReference type="Proteomes" id="UP000603640"/>
    </source>
</evidence>
<dbReference type="GO" id="GO:0015031">
    <property type="term" value="P:protein transport"/>
    <property type="evidence" value="ECO:0007669"/>
    <property type="project" value="UniProtKB-KW"/>
</dbReference>
<dbReference type="PROSITE" id="PS52015">
    <property type="entry name" value="TONB_CTD"/>
    <property type="match status" value="1"/>
</dbReference>
<evidence type="ECO:0000256" key="9">
    <source>
        <dbReference type="ARBA" id="ARBA00023136"/>
    </source>
</evidence>
<proteinExistence type="inferred from homology"/>
<evidence type="ECO:0000259" key="11">
    <source>
        <dbReference type="PROSITE" id="PS52015"/>
    </source>
</evidence>
<evidence type="ECO:0000256" key="10">
    <source>
        <dbReference type="SAM" id="SignalP"/>
    </source>
</evidence>
<accession>A0A923NC15</accession>
<keyword evidence="8" id="KW-1133">Transmembrane helix</keyword>
<keyword evidence="6" id="KW-0812">Transmembrane</keyword>
<keyword evidence="10" id="KW-0732">Signal</keyword>
<dbReference type="PANTHER" id="PTHR33446">
    <property type="entry name" value="PROTEIN TONB-RELATED"/>
    <property type="match status" value="1"/>
</dbReference>
<evidence type="ECO:0000313" key="12">
    <source>
        <dbReference type="EMBL" id="MBC5994160.1"/>
    </source>
</evidence>
<dbReference type="GO" id="GO:0031992">
    <property type="term" value="F:energy transducer activity"/>
    <property type="evidence" value="ECO:0007669"/>
    <property type="project" value="TreeGrafter"/>
</dbReference>
<comment type="caution">
    <text evidence="12">The sequence shown here is derived from an EMBL/GenBank/DDBJ whole genome shotgun (WGS) entry which is preliminary data.</text>
</comment>
<sequence length="283" mass="31792">MATALNILGRLTAVLLLFCVSVSAFAQGQSIKYLSKSKKREVPVAEAHYFEVEEKNGTTGGTRTCFLLADSSKVSLFTFSNLKGGVYGQGVLDGPCYEWHENGKLKTEATYVKDELQGEYKSWYESGALHYTKHYRNYKLEDTLTAYYESGKLRRIEVYADNRLVSGKLYDESGNELKFFPMEQMPRFPGGEQRLMKLISRDLKYPESAKKREVGGVVIVSFVVQEDGLVGDVEVVASVDPELDAEAVRVIRTLPNWEPGLVEGKPTALSFTLPLRFVANKKW</sequence>
<evidence type="ECO:0000256" key="7">
    <source>
        <dbReference type="ARBA" id="ARBA00022927"/>
    </source>
</evidence>
<dbReference type="GO" id="GO:0055085">
    <property type="term" value="P:transmembrane transport"/>
    <property type="evidence" value="ECO:0007669"/>
    <property type="project" value="InterPro"/>
</dbReference>
<comment type="similarity">
    <text evidence="2">Belongs to the TonB family.</text>
</comment>